<dbReference type="Gene3D" id="1.10.30.50">
    <property type="match status" value="1"/>
</dbReference>
<organism evidence="2 3">
    <name type="scientific">Kushneria konosiri</name>
    <dbReference type="NCBI Taxonomy" id="698828"/>
    <lineage>
        <taxon>Bacteria</taxon>
        <taxon>Pseudomonadati</taxon>
        <taxon>Pseudomonadota</taxon>
        <taxon>Gammaproteobacteria</taxon>
        <taxon>Oceanospirillales</taxon>
        <taxon>Halomonadaceae</taxon>
        <taxon>Kushneria</taxon>
    </lineage>
</organism>
<protein>
    <recommendedName>
        <fullName evidence="1">HNH nuclease domain-containing protein</fullName>
    </recommendedName>
</protein>
<evidence type="ECO:0000313" key="3">
    <source>
        <dbReference type="Proteomes" id="UP000250025"/>
    </source>
</evidence>
<sequence>MPSKVPRPCRAAGCAGKTTERHGYCSDHEHMAVGWNERRKGKSGRGGRPWRRKREAVLQRDRYLCQTCWRTGRATPATEVDHIKALADGGTDSMANMEAICSGCHKSKTQAESVRAKP</sequence>
<dbReference type="KEGG" id="kus:B9G99_00185"/>
<dbReference type="OrthoDB" id="5292295at2"/>
<accession>A0A2Z2H2W0</accession>
<feature type="domain" description="HNH nuclease" evidence="1">
    <location>
        <begin position="52"/>
        <end position="106"/>
    </location>
</feature>
<dbReference type="SMART" id="SM00507">
    <property type="entry name" value="HNHc"/>
    <property type="match status" value="1"/>
</dbReference>
<dbReference type="Pfam" id="PF01844">
    <property type="entry name" value="HNH"/>
    <property type="match status" value="1"/>
</dbReference>
<name>A0A2Z2H2W0_9GAMM</name>
<dbReference type="GO" id="GO:0008270">
    <property type="term" value="F:zinc ion binding"/>
    <property type="evidence" value="ECO:0007669"/>
    <property type="project" value="InterPro"/>
</dbReference>
<dbReference type="EMBL" id="CP021323">
    <property type="protein sequence ID" value="ARS51512.1"/>
    <property type="molecule type" value="Genomic_DNA"/>
</dbReference>
<keyword evidence="3" id="KW-1185">Reference proteome</keyword>
<dbReference type="AlphaFoldDB" id="A0A2Z2H2W0"/>
<dbReference type="GO" id="GO:0003676">
    <property type="term" value="F:nucleic acid binding"/>
    <property type="evidence" value="ECO:0007669"/>
    <property type="project" value="InterPro"/>
</dbReference>
<dbReference type="RefSeq" id="WP_086620220.1">
    <property type="nucleotide sequence ID" value="NZ_CP021323.1"/>
</dbReference>
<evidence type="ECO:0000259" key="1">
    <source>
        <dbReference type="SMART" id="SM00507"/>
    </source>
</evidence>
<dbReference type="Proteomes" id="UP000250025">
    <property type="component" value="Chromosome"/>
</dbReference>
<gene>
    <name evidence="2" type="ORF">B9G99_00185</name>
</gene>
<dbReference type="GO" id="GO:0004519">
    <property type="term" value="F:endonuclease activity"/>
    <property type="evidence" value="ECO:0007669"/>
    <property type="project" value="InterPro"/>
</dbReference>
<reference evidence="2 3" key="1">
    <citation type="journal article" date="2017" name="Int. J. Syst. Evol. Microbiol.">
        <title>Kushneria konosiri sp. nov., isolated from the Korean salt-fermented seafood Daemi-jeot.</title>
        <authorList>
            <person name="Yun J.H."/>
            <person name="Park S.K."/>
            <person name="Lee J.Y."/>
            <person name="Jung M.J."/>
            <person name="Bae J.W."/>
        </authorList>
    </citation>
    <scope>NUCLEOTIDE SEQUENCE [LARGE SCALE GENOMIC DNA]</scope>
    <source>
        <strain evidence="2 3">X49</strain>
    </source>
</reference>
<proteinExistence type="predicted"/>
<dbReference type="InterPro" id="IPR002711">
    <property type="entry name" value="HNH"/>
</dbReference>
<evidence type="ECO:0000313" key="2">
    <source>
        <dbReference type="EMBL" id="ARS51512.1"/>
    </source>
</evidence>
<dbReference type="InterPro" id="IPR003615">
    <property type="entry name" value="HNH_nuc"/>
</dbReference>
<dbReference type="CDD" id="cd00085">
    <property type="entry name" value="HNHc"/>
    <property type="match status" value="1"/>
</dbReference>